<name>A0A7R8V944_HERIL</name>
<keyword evidence="4" id="KW-1185">Reference proteome</keyword>
<evidence type="ECO:0000256" key="1">
    <source>
        <dbReference type="SAM" id="MobiDB-lite"/>
    </source>
</evidence>
<evidence type="ECO:0000259" key="2">
    <source>
        <dbReference type="Pfam" id="PF13837"/>
    </source>
</evidence>
<accession>A0A7R8V944</accession>
<dbReference type="AlphaFoldDB" id="A0A7R8V944"/>
<dbReference type="PANTHER" id="PTHR47595">
    <property type="entry name" value="HEAT SHOCK 70 KDA PROTEIN 14"/>
    <property type="match status" value="1"/>
</dbReference>
<sequence length="305" mass="35419">MERNLWRDAEIKALLDIIEKEKILNMINEKKFRNEQIFRFVESEMHARGFTRKNYQQIWTKWKFLKSSYVTTTRHNSVPGNTPRTCDYYFLLDRILHDDCCPSVVASAATPGLDVNGGIEIKQEVVDEPEPESILPDPEIVSTPVLSPKAIIPEIMTNGHLKRKLNHTVPIVNNNSTNNHINNSMNKMPTPPSPKEEYPDQLSFEDLNGGLDDEPSSKRKPLQGSYFRAMKELANNLRQMQRDLIDEFFKKQEELMREEHEFQKQQDEVLLRSFEEQTRLLLDGARNLISSGVTEMPDIVYINED</sequence>
<reference evidence="3 4" key="1">
    <citation type="submission" date="2020-11" db="EMBL/GenBank/DDBJ databases">
        <authorList>
            <person name="Wallbank WR R."/>
            <person name="Pardo Diaz C."/>
            <person name="Kozak K."/>
            <person name="Martin S."/>
            <person name="Jiggins C."/>
            <person name="Moest M."/>
            <person name="Warren A I."/>
            <person name="Generalovic N T."/>
            <person name="Byers J.R.P. K."/>
            <person name="Montejo-Kovacevich G."/>
            <person name="Yen C E."/>
        </authorList>
    </citation>
    <scope>NUCLEOTIDE SEQUENCE [LARGE SCALE GENOMIC DNA]</scope>
</reference>
<evidence type="ECO:0000313" key="4">
    <source>
        <dbReference type="Proteomes" id="UP000594454"/>
    </source>
</evidence>
<dbReference type="EMBL" id="LR899014">
    <property type="protein sequence ID" value="CAD7093790.1"/>
    <property type="molecule type" value="Genomic_DNA"/>
</dbReference>
<dbReference type="Pfam" id="PF13837">
    <property type="entry name" value="Myb_DNA-bind_4"/>
    <property type="match status" value="1"/>
</dbReference>
<evidence type="ECO:0000313" key="3">
    <source>
        <dbReference type="EMBL" id="CAD7093790.1"/>
    </source>
</evidence>
<gene>
    <name evidence="3" type="ORF">HERILL_LOCUS16053</name>
</gene>
<dbReference type="OrthoDB" id="691673at2759"/>
<feature type="compositionally biased region" description="Low complexity" evidence="1">
    <location>
        <begin position="173"/>
        <end position="188"/>
    </location>
</feature>
<dbReference type="InParanoid" id="A0A7R8V944"/>
<dbReference type="Gene3D" id="1.10.10.60">
    <property type="entry name" value="Homeodomain-like"/>
    <property type="match status" value="1"/>
</dbReference>
<protein>
    <recommendedName>
        <fullName evidence="2">Myb/SANT-like DNA-binding domain-containing protein</fullName>
    </recommendedName>
</protein>
<dbReference type="InterPro" id="IPR044822">
    <property type="entry name" value="Myb_DNA-bind_4"/>
</dbReference>
<dbReference type="Proteomes" id="UP000594454">
    <property type="component" value="Chromosome 6"/>
</dbReference>
<feature type="domain" description="Myb/SANT-like DNA-binding" evidence="2">
    <location>
        <begin position="3"/>
        <end position="94"/>
    </location>
</feature>
<dbReference type="PANTHER" id="PTHR47595:SF1">
    <property type="entry name" value="MYB_SANT-LIKE DNA-BINDING DOMAIN-CONTAINING PROTEIN"/>
    <property type="match status" value="1"/>
</dbReference>
<feature type="region of interest" description="Disordered" evidence="1">
    <location>
        <begin position="173"/>
        <end position="221"/>
    </location>
</feature>
<organism evidence="3 4">
    <name type="scientific">Hermetia illucens</name>
    <name type="common">Black soldier fly</name>
    <dbReference type="NCBI Taxonomy" id="343691"/>
    <lineage>
        <taxon>Eukaryota</taxon>
        <taxon>Metazoa</taxon>
        <taxon>Ecdysozoa</taxon>
        <taxon>Arthropoda</taxon>
        <taxon>Hexapoda</taxon>
        <taxon>Insecta</taxon>
        <taxon>Pterygota</taxon>
        <taxon>Neoptera</taxon>
        <taxon>Endopterygota</taxon>
        <taxon>Diptera</taxon>
        <taxon>Brachycera</taxon>
        <taxon>Stratiomyomorpha</taxon>
        <taxon>Stratiomyidae</taxon>
        <taxon>Hermetiinae</taxon>
        <taxon>Hermetia</taxon>
    </lineage>
</organism>
<proteinExistence type="predicted"/>